<dbReference type="InterPro" id="IPR051170">
    <property type="entry name" value="Neural/epithelial_adhesion"/>
</dbReference>
<reference evidence="6" key="1">
    <citation type="submission" date="2021-04" db="EMBL/GenBank/DDBJ databases">
        <authorList>
            <consortium name="Molecular Ecology Group"/>
        </authorList>
    </citation>
    <scope>NUCLEOTIDE SEQUENCE</scope>
</reference>
<keyword evidence="7" id="KW-1185">Reference proteome</keyword>
<dbReference type="Pfam" id="PF07679">
    <property type="entry name" value="I-set"/>
    <property type="match status" value="1"/>
</dbReference>
<accession>A0A8S3YSL0</accession>
<gene>
    <name evidence="6" type="ORF">CUNI_LOCUS5642</name>
</gene>
<evidence type="ECO:0000259" key="5">
    <source>
        <dbReference type="PROSITE" id="PS50835"/>
    </source>
</evidence>
<evidence type="ECO:0000313" key="6">
    <source>
        <dbReference type="EMBL" id="CAG5120084.1"/>
    </source>
</evidence>
<dbReference type="PANTHER" id="PTHR12231:SF253">
    <property type="entry name" value="DPR-INTERACTING PROTEIN ETA, ISOFORM B-RELATED"/>
    <property type="match status" value="1"/>
</dbReference>
<dbReference type="Proteomes" id="UP000678393">
    <property type="component" value="Unassembled WGS sequence"/>
</dbReference>
<dbReference type="Pfam" id="PF13927">
    <property type="entry name" value="Ig_3"/>
    <property type="match status" value="1"/>
</dbReference>
<organism evidence="6 7">
    <name type="scientific">Candidula unifasciata</name>
    <dbReference type="NCBI Taxonomy" id="100452"/>
    <lineage>
        <taxon>Eukaryota</taxon>
        <taxon>Metazoa</taxon>
        <taxon>Spiralia</taxon>
        <taxon>Lophotrochozoa</taxon>
        <taxon>Mollusca</taxon>
        <taxon>Gastropoda</taxon>
        <taxon>Heterobranchia</taxon>
        <taxon>Euthyneura</taxon>
        <taxon>Panpulmonata</taxon>
        <taxon>Eupulmonata</taxon>
        <taxon>Stylommatophora</taxon>
        <taxon>Helicina</taxon>
        <taxon>Helicoidea</taxon>
        <taxon>Geomitridae</taxon>
        <taxon>Candidula</taxon>
    </lineage>
</organism>
<protein>
    <recommendedName>
        <fullName evidence="5">Ig-like domain-containing protein</fullName>
    </recommendedName>
</protein>
<dbReference type="InterPro" id="IPR007110">
    <property type="entry name" value="Ig-like_dom"/>
</dbReference>
<dbReference type="EMBL" id="CAJHNH020000830">
    <property type="protein sequence ID" value="CAG5120084.1"/>
    <property type="molecule type" value="Genomic_DNA"/>
</dbReference>
<proteinExistence type="predicted"/>
<dbReference type="Pfam" id="PF07686">
    <property type="entry name" value="V-set"/>
    <property type="match status" value="1"/>
</dbReference>
<comment type="caution">
    <text evidence="6">The sequence shown here is derived from an EMBL/GenBank/DDBJ whole genome shotgun (WGS) entry which is preliminary data.</text>
</comment>
<dbReference type="PROSITE" id="PS50835">
    <property type="entry name" value="IG_LIKE"/>
    <property type="match status" value="3"/>
</dbReference>
<keyword evidence="1" id="KW-0732">Signal</keyword>
<dbReference type="SUPFAM" id="SSF48726">
    <property type="entry name" value="Immunoglobulin"/>
    <property type="match status" value="3"/>
</dbReference>
<dbReference type="InterPro" id="IPR036179">
    <property type="entry name" value="Ig-like_dom_sf"/>
</dbReference>
<evidence type="ECO:0000313" key="7">
    <source>
        <dbReference type="Proteomes" id="UP000678393"/>
    </source>
</evidence>
<evidence type="ECO:0000256" key="2">
    <source>
        <dbReference type="ARBA" id="ARBA00022737"/>
    </source>
</evidence>
<evidence type="ECO:0000256" key="3">
    <source>
        <dbReference type="ARBA" id="ARBA00023157"/>
    </source>
</evidence>
<sequence length="350" mass="39313">INPHANNTEYVTVVEGGRVILPCTLDFLGDQSVIWVNPRKTLISLADRRMIDDHRISVERPYVKIWNLLIRDVRHNDSGAYECRVNTSPIQIKGVTLEVQVPPAILSQQSSDKIVLEEGHAATLVCHVIGIPTPNVTWYRRHYRTIGALKERIGLEGQVLIIHNISRQCDDIYECYADNGVPPAVSKAIRVIVDYAPEVILPNPKGIGQQLGKETILECQIFAHPQAMTRWTKNGKALYKNDKYDIDIFKNDAENSVTLALRILNLTSSDYGHYECMGSNFLGEDSQTMLLYEIKPPATTAKTTTTTQKLHSTFLNQEETNYNVESFKSNGHFGADGVNDEHRGENIEGN</sequence>
<feature type="domain" description="Ig-like" evidence="5">
    <location>
        <begin position="103"/>
        <end position="186"/>
    </location>
</feature>
<dbReference type="AlphaFoldDB" id="A0A8S3YSL0"/>
<feature type="non-terminal residue" evidence="6">
    <location>
        <position position="350"/>
    </location>
</feature>
<keyword evidence="4" id="KW-0393">Immunoglobulin domain</keyword>
<evidence type="ECO:0000256" key="4">
    <source>
        <dbReference type="ARBA" id="ARBA00023319"/>
    </source>
</evidence>
<dbReference type="InterPro" id="IPR013783">
    <property type="entry name" value="Ig-like_fold"/>
</dbReference>
<dbReference type="InterPro" id="IPR003599">
    <property type="entry name" value="Ig_sub"/>
</dbReference>
<feature type="domain" description="Ig-like" evidence="5">
    <location>
        <begin position="3"/>
        <end position="93"/>
    </location>
</feature>
<dbReference type="InterPro" id="IPR003598">
    <property type="entry name" value="Ig_sub2"/>
</dbReference>
<keyword evidence="3" id="KW-1015">Disulfide bond</keyword>
<dbReference type="PANTHER" id="PTHR12231">
    <property type="entry name" value="CTX-RELATED TYPE I TRANSMEMBRANE PROTEIN"/>
    <property type="match status" value="1"/>
</dbReference>
<feature type="domain" description="Ig-like" evidence="5">
    <location>
        <begin position="197"/>
        <end position="292"/>
    </location>
</feature>
<feature type="non-terminal residue" evidence="6">
    <location>
        <position position="1"/>
    </location>
</feature>
<dbReference type="Gene3D" id="2.60.40.10">
    <property type="entry name" value="Immunoglobulins"/>
    <property type="match status" value="3"/>
</dbReference>
<dbReference type="InterPro" id="IPR013106">
    <property type="entry name" value="Ig_V-set"/>
</dbReference>
<name>A0A8S3YSL0_9EUPU</name>
<dbReference type="SMART" id="SM00409">
    <property type="entry name" value="IG"/>
    <property type="match status" value="3"/>
</dbReference>
<dbReference type="GO" id="GO:0043005">
    <property type="term" value="C:neuron projection"/>
    <property type="evidence" value="ECO:0007669"/>
    <property type="project" value="TreeGrafter"/>
</dbReference>
<dbReference type="InterPro" id="IPR013098">
    <property type="entry name" value="Ig_I-set"/>
</dbReference>
<dbReference type="OrthoDB" id="10012075at2759"/>
<keyword evidence="2" id="KW-0677">Repeat</keyword>
<evidence type="ECO:0000256" key="1">
    <source>
        <dbReference type="ARBA" id="ARBA00022729"/>
    </source>
</evidence>
<dbReference type="SMART" id="SM00408">
    <property type="entry name" value="IGc2"/>
    <property type="match status" value="3"/>
</dbReference>